<dbReference type="GO" id="GO:0003676">
    <property type="term" value="F:nucleic acid binding"/>
    <property type="evidence" value="ECO:0007669"/>
    <property type="project" value="InterPro"/>
</dbReference>
<dbReference type="CDD" id="cd20736">
    <property type="entry name" value="PoNe_Nuclease"/>
    <property type="match status" value="1"/>
</dbReference>
<dbReference type="Pfam" id="PF02021">
    <property type="entry name" value="UPF0102"/>
    <property type="match status" value="1"/>
</dbReference>
<dbReference type="InterPro" id="IPR003509">
    <property type="entry name" value="UPF0102_YraN-like"/>
</dbReference>
<dbReference type="SUPFAM" id="SSF52980">
    <property type="entry name" value="Restriction endonuclease-like"/>
    <property type="match status" value="1"/>
</dbReference>
<dbReference type="Gene3D" id="3.40.1350.10">
    <property type="match status" value="1"/>
</dbReference>
<protein>
    <recommendedName>
        <fullName evidence="2">UPF0102 protein C0029_00640</fullName>
    </recommendedName>
</protein>
<sequence length="117" mass="13733">MKSLGDSYEQWAAHWLEQKGLQIVSRNYRCKLGEIDLIACDRGQLVFVEVRARSISRYARAPESVDQRKQDKLRRTALHYLLQRYQTTAVHCRFDVVAIEPRQSPDNPAVRWIRSAF</sequence>
<accession>A0AAP8MGN8</accession>
<comment type="similarity">
    <text evidence="1 2">Belongs to the UPF0102 family.</text>
</comment>
<organism evidence="3 4">
    <name type="scientific">Halioglobus japonicus</name>
    <dbReference type="NCBI Taxonomy" id="930805"/>
    <lineage>
        <taxon>Bacteria</taxon>
        <taxon>Pseudomonadati</taxon>
        <taxon>Pseudomonadota</taxon>
        <taxon>Gammaproteobacteria</taxon>
        <taxon>Cellvibrionales</taxon>
        <taxon>Halieaceae</taxon>
        <taxon>Halioglobus</taxon>
    </lineage>
</organism>
<name>A0AAP8MGN8_9GAMM</name>
<dbReference type="InterPro" id="IPR011335">
    <property type="entry name" value="Restrct_endonuc-II-like"/>
</dbReference>
<dbReference type="PANTHER" id="PTHR34039">
    <property type="entry name" value="UPF0102 PROTEIN YRAN"/>
    <property type="match status" value="1"/>
</dbReference>
<evidence type="ECO:0000313" key="4">
    <source>
        <dbReference type="Proteomes" id="UP000235162"/>
    </source>
</evidence>
<keyword evidence="4" id="KW-1185">Reference proteome</keyword>
<evidence type="ECO:0000256" key="1">
    <source>
        <dbReference type="ARBA" id="ARBA00006738"/>
    </source>
</evidence>
<dbReference type="HAMAP" id="MF_00048">
    <property type="entry name" value="UPF0102"/>
    <property type="match status" value="1"/>
</dbReference>
<reference evidence="3 4" key="1">
    <citation type="submission" date="2018-01" db="EMBL/GenBank/DDBJ databases">
        <title>The draft genome sequence of Halioglobus japonicus S1-36.</title>
        <authorList>
            <person name="Du Z.-J."/>
            <person name="Shi M.-J."/>
        </authorList>
    </citation>
    <scope>NUCLEOTIDE SEQUENCE [LARGE SCALE GENOMIC DNA]</scope>
    <source>
        <strain evidence="3 4">S1-36</strain>
    </source>
</reference>
<dbReference type="NCBIfam" id="NF009150">
    <property type="entry name" value="PRK12497.1-3"/>
    <property type="match status" value="1"/>
</dbReference>
<dbReference type="EMBL" id="PKUR01000001">
    <property type="protein sequence ID" value="PLW87142.1"/>
    <property type="molecule type" value="Genomic_DNA"/>
</dbReference>
<evidence type="ECO:0000313" key="3">
    <source>
        <dbReference type="EMBL" id="PLW87142.1"/>
    </source>
</evidence>
<dbReference type="PANTHER" id="PTHR34039:SF1">
    <property type="entry name" value="UPF0102 PROTEIN YRAN"/>
    <property type="match status" value="1"/>
</dbReference>
<gene>
    <name evidence="3" type="ORF">C0029_00640</name>
</gene>
<dbReference type="AlphaFoldDB" id="A0AAP8MGN8"/>
<dbReference type="NCBIfam" id="TIGR00252">
    <property type="entry name" value="YraN family protein"/>
    <property type="match status" value="1"/>
</dbReference>
<evidence type="ECO:0000256" key="2">
    <source>
        <dbReference type="HAMAP-Rule" id="MF_00048"/>
    </source>
</evidence>
<dbReference type="Proteomes" id="UP000235162">
    <property type="component" value="Unassembled WGS sequence"/>
</dbReference>
<dbReference type="InterPro" id="IPR011856">
    <property type="entry name" value="tRNA_endonuc-like_dom_sf"/>
</dbReference>
<comment type="caution">
    <text evidence="3">The sequence shown here is derived from an EMBL/GenBank/DDBJ whole genome shotgun (WGS) entry which is preliminary data.</text>
</comment>
<proteinExistence type="inferred from homology"/>
<dbReference type="RefSeq" id="WP_066050506.1">
    <property type="nucleotide sequence ID" value="NZ_BMYL01000001.1"/>
</dbReference>